<evidence type="ECO:0000313" key="2">
    <source>
        <dbReference type="EMBL" id="RII94859.1"/>
    </source>
</evidence>
<gene>
    <name evidence="2" type="ORF">DZF98_00100</name>
</gene>
<sequence>MSRKTVLMAIGLVGTIALIVVAMVAARGVPDPPPSDTAAQTAFASPPAAAPEPEDRTLAFAAAAAFCRPDVDSGTWQRALGPFLTTDARTLYAATAPANVPCSGVKDAGGPVGDQQTSTDAAWQFTADVGGPVTVTLHRDAPAAPWKVSYIDPASGAP</sequence>
<accession>A0ABX9N9M4</accession>
<keyword evidence="3" id="KW-1185">Reference proteome</keyword>
<dbReference type="EMBL" id="QWEE01000001">
    <property type="protein sequence ID" value="RII94859.1"/>
    <property type="molecule type" value="Genomic_DNA"/>
</dbReference>
<organism evidence="2 3">
    <name type="scientific">Clavibacter californiensis</name>
    <dbReference type="NCBI Taxonomy" id="1401995"/>
    <lineage>
        <taxon>Bacteria</taxon>
        <taxon>Bacillati</taxon>
        <taxon>Actinomycetota</taxon>
        <taxon>Actinomycetes</taxon>
        <taxon>Micrococcales</taxon>
        <taxon>Microbacteriaceae</taxon>
        <taxon>Clavibacter</taxon>
    </lineage>
</organism>
<name>A0ABX9N9M4_9MICO</name>
<feature type="compositionally biased region" description="Low complexity" evidence="1">
    <location>
        <begin position="38"/>
        <end position="47"/>
    </location>
</feature>
<evidence type="ECO:0000256" key="1">
    <source>
        <dbReference type="SAM" id="MobiDB-lite"/>
    </source>
</evidence>
<dbReference type="Proteomes" id="UP000265355">
    <property type="component" value="Unassembled WGS sequence"/>
</dbReference>
<evidence type="ECO:0000313" key="3">
    <source>
        <dbReference type="Proteomes" id="UP000265355"/>
    </source>
</evidence>
<reference evidence="2 3" key="1">
    <citation type="submission" date="2018-08" db="EMBL/GenBank/DDBJ databases">
        <title>Genome Sequence of Clavibacter michiganensis Subspecies type strains, and the Atypical Peach-Colored Strains Isolated from Tomato.</title>
        <authorList>
            <person name="Osdaghi E."/>
            <person name="Portier P."/>
            <person name="Briand M."/>
            <person name="Jacques M.-A."/>
        </authorList>
    </citation>
    <scope>NUCLEOTIDE SEQUENCE [LARGE SCALE GENOMIC DNA]</scope>
    <source>
        <strain evidence="2 3">CFBP 8216</strain>
    </source>
</reference>
<feature type="region of interest" description="Disordered" evidence="1">
    <location>
        <begin position="30"/>
        <end position="54"/>
    </location>
</feature>
<dbReference type="RefSeq" id="WP_119372069.1">
    <property type="nucleotide sequence ID" value="NZ_CP040793.1"/>
</dbReference>
<proteinExistence type="predicted"/>
<protein>
    <submittedName>
        <fullName evidence="2">Uncharacterized protein</fullName>
    </submittedName>
</protein>
<comment type="caution">
    <text evidence="2">The sequence shown here is derived from an EMBL/GenBank/DDBJ whole genome shotgun (WGS) entry which is preliminary data.</text>
</comment>